<proteinExistence type="predicted"/>
<name>A0ABR9U9N5_9CYAN</name>
<organism evidence="1 2">
    <name type="scientific">Planktothrix mougeotii LEGE 06226</name>
    <dbReference type="NCBI Taxonomy" id="1828728"/>
    <lineage>
        <taxon>Bacteria</taxon>
        <taxon>Bacillati</taxon>
        <taxon>Cyanobacteriota</taxon>
        <taxon>Cyanophyceae</taxon>
        <taxon>Oscillatoriophycideae</taxon>
        <taxon>Oscillatoriales</taxon>
        <taxon>Microcoleaceae</taxon>
        <taxon>Planktothrix</taxon>
    </lineage>
</organism>
<dbReference type="Proteomes" id="UP000640725">
    <property type="component" value="Unassembled WGS sequence"/>
</dbReference>
<sequence>MIDKENKIQEPIFNIDIDIEETGLSRAERYRQRNNQREIPVNRFIKYCFIYDPSVDLNTGNKSTFFINPDRLPNHYFDSQIDKTRQRLILLNLLQIPSLKKLTEQYIESNNCDRNSLLEKASNTVTYYTCFAPYRILNPQEITAKYLEDYSGRKIKWNRINADEFETSQLLYYKQYICCEHEGEKGWMVLSRSPKFNINDFYTTIGIGENIVEADFNYQNQRANLFLMNIESNRCIFDSDTPVNIEQMKNECNKYDKNIKIDSFKHKYINIFNPSTIEFELFCESEQYEFTVAVYASYIKWTVKTYIEKAEFDIPIKATGETLKEAFEKLTEKHERLSSDSEFIRKRVVRMQEEEMQDLYRENYGVYQDMISEFGEDIIPDRD</sequence>
<dbReference type="EMBL" id="JADEWU010000009">
    <property type="protein sequence ID" value="MBE9142864.1"/>
    <property type="molecule type" value="Genomic_DNA"/>
</dbReference>
<keyword evidence="2" id="KW-1185">Reference proteome</keyword>
<comment type="caution">
    <text evidence="1">The sequence shown here is derived from an EMBL/GenBank/DDBJ whole genome shotgun (WGS) entry which is preliminary data.</text>
</comment>
<accession>A0ABR9U9N5</accession>
<evidence type="ECO:0000313" key="2">
    <source>
        <dbReference type="Proteomes" id="UP000640725"/>
    </source>
</evidence>
<protein>
    <submittedName>
        <fullName evidence="1">Uncharacterized protein</fullName>
    </submittedName>
</protein>
<gene>
    <name evidence="1" type="ORF">IQ236_06455</name>
</gene>
<evidence type="ECO:0000313" key="1">
    <source>
        <dbReference type="EMBL" id="MBE9142864.1"/>
    </source>
</evidence>
<reference evidence="1 2" key="1">
    <citation type="submission" date="2020-10" db="EMBL/GenBank/DDBJ databases">
        <authorList>
            <person name="Castelo-Branco R."/>
            <person name="Eusebio N."/>
            <person name="Adriana R."/>
            <person name="Vieira A."/>
            <person name="Brugerolle De Fraissinette N."/>
            <person name="Rezende De Castro R."/>
            <person name="Schneider M.P."/>
            <person name="Vasconcelos V."/>
            <person name="Leao P.N."/>
        </authorList>
    </citation>
    <scope>NUCLEOTIDE SEQUENCE [LARGE SCALE GENOMIC DNA]</scope>
    <source>
        <strain evidence="1 2">LEGE 06226</strain>
    </source>
</reference>
<dbReference type="RefSeq" id="WP_193868497.1">
    <property type="nucleotide sequence ID" value="NZ_JADEWU010000009.1"/>
</dbReference>